<dbReference type="GO" id="GO:0022857">
    <property type="term" value="F:transmembrane transporter activity"/>
    <property type="evidence" value="ECO:0007669"/>
    <property type="project" value="InterPro"/>
</dbReference>
<protein>
    <submittedName>
        <fullName evidence="3">Glycine/betaine ABC transporter substrate-binding protein</fullName>
    </submittedName>
</protein>
<dbReference type="RefSeq" id="WP_164212270.1">
    <property type="nucleotide sequence ID" value="NZ_JAAGSC010000044.1"/>
</dbReference>
<dbReference type="Proteomes" id="UP000484885">
    <property type="component" value="Unassembled WGS sequence"/>
</dbReference>
<dbReference type="Pfam" id="PF04069">
    <property type="entry name" value="OpuAC"/>
    <property type="match status" value="1"/>
</dbReference>
<accession>A0A845V2E9</accession>
<reference evidence="3 4" key="1">
    <citation type="submission" date="2020-02" db="EMBL/GenBank/DDBJ databases">
        <authorList>
            <person name="Zhang X.-Y."/>
        </authorList>
    </citation>
    <scope>NUCLEOTIDE SEQUENCE [LARGE SCALE GENOMIC DNA]</scope>
    <source>
        <strain evidence="3 4">C33</strain>
    </source>
</reference>
<dbReference type="SUPFAM" id="SSF53850">
    <property type="entry name" value="Periplasmic binding protein-like II"/>
    <property type="match status" value="1"/>
</dbReference>
<sequence length="311" mass="33539">MMRWLPAAVLGLSLAASAAQPTVRLGVPPWQGAEAKSAVVAEILRATGYEVETVSAAAVLIFQGLARGEVDANLSAWVPGQEEAFGPRVEAGDIVILGENLRGARTGLAVPAAARRSGLVSMEDLEAFASELDSTIFCIEPGSGANAVAEAAIAEDLYGLGDWRVLPSSTEAMLTHVERAVRRDRLTVFCAWAPHWMNEAFDLAYLDDPAGHWGGPGATRVLTLARAGLEQDFPQLAEFLSRFQVDAESQSRWIYAYAREEQPLERVARRWIAANEKTVQDWLAGLQTPAGEDAAEALEQAMARWPTSDPN</sequence>
<dbReference type="AlphaFoldDB" id="A0A845V2E9"/>
<keyword evidence="1" id="KW-0732">Signal</keyword>
<name>A0A845V2E9_9GAMM</name>
<feature type="signal peptide" evidence="1">
    <location>
        <begin position="1"/>
        <end position="18"/>
    </location>
</feature>
<organism evidence="3 4">
    <name type="scientific">Wenzhouxiangella limi</name>
    <dbReference type="NCBI Taxonomy" id="2707351"/>
    <lineage>
        <taxon>Bacteria</taxon>
        <taxon>Pseudomonadati</taxon>
        <taxon>Pseudomonadota</taxon>
        <taxon>Gammaproteobacteria</taxon>
        <taxon>Chromatiales</taxon>
        <taxon>Wenzhouxiangellaceae</taxon>
        <taxon>Wenzhouxiangella</taxon>
    </lineage>
</organism>
<dbReference type="GO" id="GO:0043190">
    <property type="term" value="C:ATP-binding cassette (ABC) transporter complex"/>
    <property type="evidence" value="ECO:0007669"/>
    <property type="project" value="InterPro"/>
</dbReference>
<proteinExistence type="predicted"/>
<dbReference type="InterPro" id="IPR007210">
    <property type="entry name" value="ABC_Gly_betaine_transp_sub-bd"/>
</dbReference>
<evidence type="ECO:0000256" key="1">
    <source>
        <dbReference type="SAM" id="SignalP"/>
    </source>
</evidence>
<evidence type="ECO:0000259" key="2">
    <source>
        <dbReference type="Pfam" id="PF04069"/>
    </source>
</evidence>
<evidence type="ECO:0000313" key="4">
    <source>
        <dbReference type="Proteomes" id="UP000484885"/>
    </source>
</evidence>
<dbReference type="Gene3D" id="3.40.190.100">
    <property type="entry name" value="Glycine betaine-binding periplasmic protein, domain 2"/>
    <property type="match status" value="1"/>
</dbReference>
<feature type="domain" description="ABC-type glycine betaine transport system substrate-binding" evidence="2">
    <location>
        <begin position="22"/>
        <end position="273"/>
    </location>
</feature>
<evidence type="ECO:0000313" key="3">
    <source>
        <dbReference type="EMBL" id="NDY96884.1"/>
    </source>
</evidence>
<gene>
    <name evidence="3" type="ORF">G3I74_14215</name>
</gene>
<feature type="chain" id="PRO_5032703477" evidence="1">
    <location>
        <begin position="19"/>
        <end position="311"/>
    </location>
</feature>
<dbReference type="Gene3D" id="3.40.190.10">
    <property type="entry name" value="Periplasmic binding protein-like II"/>
    <property type="match status" value="1"/>
</dbReference>
<comment type="caution">
    <text evidence="3">The sequence shown here is derived from an EMBL/GenBank/DDBJ whole genome shotgun (WGS) entry which is preliminary data.</text>
</comment>
<dbReference type="EMBL" id="JAAGSC010000044">
    <property type="protein sequence ID" value="NDY96884.1"/>
    <property type="molecule type" value="Genomic_DNA"/>
</dbReference>
<keyword evidence="4" id="KW-1185">Reference proteome</keyword>